<dbReference type="EMBL" id="VLLK01000001">
    <property type="protein sequence ID" value="TWJ08500.1"/>
    <property type="molecule type" value="Genomic_DNA"/>
</dbReference>
<organism evidence="5 6">
    <name type="scientific">Altererythrobacter ishigakiensis</name>
    <dbReference type="NCBI Taxonomy" id="476157"/>
    <lineage>
        <taxon>Bacteria</taxon>
        <taxon>Pseudomonadati</taxon>
        <taxon>Pseudomonadota</taxon>
        <taxon>Alphaproteobacteria</taxon>
        <taxon>Sphingomonadales</taxon>
        <taxon>Erythrobacteraceae</taxon>
        <taxon>Altererythrobacter</taxon>
    </lineage>
</organism>
<keyword evidence="1" id="KW-0805">Transcription regulation</keyword>
<name>A0A562USB5_9SPHN</name>
<dbReference type="InterPro" id="IPR050204">
    <property type="entry name" value="AraC_XylS_family_regulators"/>
</dbReference>
<dbReference type="Pfam" id="PF20240">
    <property type="entry name" value="DUF6597"/>
    <property type="match status" value="1"/>
</dbReference>
<dbReference type="PROSITE" id="PS01124">
    <property type="entry name" value="HTH_ARAC_FAMILY_2"/>
    <property type="match status" value="1"/>
</dbReference>
<dbReference type="InterPro" id="IPR046532">
    <property type="entry name" value="DUF6597"/>
</dbReference>
<evidence type="ECO:0000256" key="3">
    <source>
        <dbReference type="ARBA" id="ARBA00023163"/>
    </source>
</evidence>
<feature type="domain" description="HTH araC/xylS-type" evidence="4">
    <location>
        <begin position="188"/>
        <end position="288"/>
    </location>
</feature>
<dbReference type="GO" id="GO:0043565">
    <property type="term" value="F:sequence-specific DNA binding"/>
    <property type="evidence" value="ECO:0007669"/>
    <property type="project" value="InterPro"/>
</dbReference>
<dbReference type="Proteomes" id="UP000320547">
    <property type="component" value="Unassembled WGS sequence"/>
</dbReference>
<protein>
    <submittedName>
        <fullName evidence="5">Helix-turn-helix protein</fullName>
    </submittedName>
</protein>
<dbReference type="InterPro" id="IPR018060">
    <property type="entry name" value="HTH_AraC"/>
</dbReference>
<dbReference type="GO" id="GO:0003700">
    <property type="term" value="F:DNA-binding transcription factor activity"/>
    <property type="evidence" value="ECO:0007669"/>
    <property type="project" value="InterPro"/>
</dbReference>
<dbReference type="AlphaFoldDB" id="A0A562USB5"/>
<dbReference type="RefSeq" id="WP_067597235.1">
    <property type="nucleotide sequence ID" value="NZ_CP015963.1"/>
</dbReference>
<gene>
    <name evidence="5" type="ORF">JN10_0111</name>
</gene>
<keyword evidence="6" id="KW-1185">Reference proteome</keyword>
<evidence type="ECO:0000313" key="5">
    <source>
        <dbReference type="EMBL" id="TWJ08500.1"/>
    </source>
</evidence>
<evidence type="ECO:0000313" key="6">
    <source>
        <dbReference type="Proteomes" id="UP000320547"/>
    </source>
</evidence>
<accession>A0A562USB5</accession>
<keyword evidence="3" id="KW-0804">Transcription</keyword>
<dbReference type="PANTHER" id="PTHR46796">
    <property type="entry name" value="HTH-TYPE TRANSCRIPTIONAL ACTIVATOR RHAS-RELATED"/>
    <property type="match status" value="1"/>
</dbReference>
<dbReference type="SMART" id="SM00342">
    <property type="entry name" value="HTH_ARAC"/>
    <property type="match status" value="1"/>
</dbReference>
<dbReference type="Gene3D" id="1.10.10.60">
    <property type="entry name" value="Homeodomain-like"/>
    <property type="match status" value="1"/>
</dbReference>
<evidence type="ECO:0000259" key="4">
    <source>
        <dbReference type="PROSITE" id="PS01124"/>
    </source>
</evidence>
<evidence type="ECO:0000256" key="1">
    <source>
        <dbReference type="ARBA" id="ARBA00023015"/>
    </source>
</evidence>
<dbReference type="STRING" id="476157.GCA_001663155_00630"/>
<proteinExistence type="predicted"/>
<dbReference type="PANTHER" id="PTHR46796:SF13">
    <property type="entry name" value="HTH-TYPE TRANSCRIPTIONAL ACTIVATOR RHAS"/>
    <property type="match status" value="1"/>
</dbReference>
<sequence length="323" mass="36238">MADDDNRCGDETAMRSRFGMTKAGGPLSLNRAPCDELAPWVARLFVVDVEASDDHLIDCGLCADTPILRVLFRGKWTAQTRYGTGRYERAAAFFGPQSRIMPVQIRGGFATIGVALKPGAVAAFHGPKLSDTLDRIIYFDDIYGDQLWGNSNQLIEWFDPAGPPERWLRVAEKLLIQLVESTRAKKPDPIVEAFDKACFANPNLMLGDFAREHAIERRRLERMIKKAYGQTPKQVLRRARALDIAAHLAGVADEAEAEDIALRYYDQSHMIREFSAFFNNTPKRFAANKHPLLAIALEARQARRMEVLGRIDPGGDLPWRKLG</sequence>
<evidence type="ECO:0000256" key="2">
    <source>
        <dbReference type="ARBA" id="ARBA00023125"/>
    </source>
</evidence>
<reference evidence="5 6" key="1">
    <citation type="submission" date="2019-07" db="EMBL/GenBank/DDBJ databases">
        <title>Genomic Encyclopedia of Archaeal and Bacterial Type Strains, Phase II (KMG-II): from individual species to whole genera.</title>
        <authorList>
            <person name="Goeker M."/>
        </authorList>
    </citation>
    <scope>NUCLEOTIDE SEQUENCE [LARGE SCALE GENOMIC DNA]</scope>
    <source>
        <strain evidence="5 6">ATCC BAA-2084</strain>
    </source>
</reference>
<comment type="caution">
    <text evidence="5">The sequence shown here is derived from an EMBL/GenBank/DDBJ whole genome shotgun (WGS) entry which is preliminary data.</text>
</comment>
<dbReference type="Pfam" id="PF12833">
    <property type="entry name" value="HTH_18"/>
    <property type="match status" value="1"/>
</dbReference>
<keyword evidence="2" id="KW-0238">DNA-binding</keyword>